<accession>A0A1I4WZ38</accession>
<dbReference type="Pfam" id="PF14493">
    <property type="entry name" value="HTH_40"/>
    <property type="match status" value="1"/>
</dbReference>
<sequence length="749" mass="86988">MTAEAQLVLQYIQHTNKNVFLTGKAGTGKTTLLKKILSTTHKNTVVVAPTGIAALNAGGVTIHSFFQLPFSGYIPTVDFKNTDNGMYFETKQTITRHFKMPQSKQTVIRNLELLVIDEVSMLRADLLDAMNEMLQFVRKSSLPFGGVQLLFIGDLWQLPPVVRHADWQVMKQFYSGIYFFNAWVMQQTQPVYIELKKIYRQDDEAFIRLLNNFRTSNNTPQDYELLEKQVNENFDTKKNKGYITLTTHNRKADDINDKELDNLKAQEYVFLPEIIGDFPEKMYPLEPELVLKKGAQVMFVKNDLSFEKRYYNGKIGTVFYVSENEIEVYLPDDNVKITVEKYEWQNVRYALNEQTKEIEEQVLGTFVQYPLKLAWAITVHKSQGLTFDKAVLDINDVFMSGQAYVALSRLRSLSGLVLSKPVAIRTISADENVLSFAKQNEQIDHENPLVQAKLEYLWLKVKDTFDWINAHKEFLKWIETWVTEKKSTRKIYQAWAQKQERLLETIKNVGLKFLQELHTLFTADDFRIDHLLQRLTKAYAYFFPKLDELAYDTLFVLEQSKKKKGFVLFTEQLRVFEDEHIKMVLKLIKTNKMVQLFGSGIDFSKENLNDQDITSYRLNHLTGIKEILRTQILDIDEIEDDIKQIPKTVKVATTDKTFALWQRKLTIAEIANERKLSVQTIYQHIAKLISEDKIDITAVISVKKITILKELFQNNSEKTLTEIKAEAPENITWDDLRIYKSSLKSVSTK</sequence>
<dbReference type="STRING" id="913024.SAMN05421741_1026"/>
<evidence type="ECO:0000313" key="3">
    <source>
        <dbReference type="EMBL" id="SFN18493.1"/>
    </source>
</evidence>
<dbReference type="Pfam" id="PF05970">
    <property type="entry name" value="PIF1"/>
    <property type="match status" value="1"/>
</dbReference>
<dbReference type="Gene3D" id="1.10.10.1390">
    <property type="entry name" value="ATP-dependent DNA helicase RecQ"/>
    <property type="match status" value="1"/>
</dbReference>
<dbReference type="PANTHER" id="PTHR47642">
    <property type="entry name" value="ATP-DEPENDENT DNA HELICASE"/>
    <property type="match status" value="1"/>
</dbReference>
<evidence type="ECO:0000313" key="4">
    <source>
        <dbReference type="Proteomes" id="UP000199036"/>
    </source>
</evidence>
<name>A0A1I4WZ38_9FLAO</name>
<evidence type="ECO:0000259" key="1">
    <source>
        <dbReference type="Pfam" id="PF05970"/>
    </source>
</evidence>
<dbReference type="CDD" id="cd18809">
    <property type="entry name" value="SF1_C_RecD"/>
    <property type="match status" value="1"/>
</dbReference>
<protein>
    <submittedName>
        <fullName evidence="3">Helix-turn-helix domain-containing protein</fullName>
    </submittedName>
</protein>
<dbReference type="InterPro" id="IPR027417">
    <property type="entry name" value="P-loop_NTPase"/>
</dbReference>
<dbReference type="InterPro" id="IPR029491">
    <property type="entry name" value="Helicase_HTH"/>
</dbReference>
<feature type="domain" description="DNA helicase Pif1-like DEAD-box helicase" evidence="1">
    <location>
        <begin position="11"/>
        <end position="204"/>
    </location>
</feature>
<dbReference type="GO" id="GO:0003678">
    <property type="term" value="F:DNA helicase activity"/>
    <property type="evidence" value="ECO:0007669"/>
    <property type="project" value="InterPro"/>
</dbReference>
<feature type="domain" description="Helicase Helix-turn-helix" evidence="2">
    <location>
        <begin position="653"/>
        <end position="739"/>
    </location>
</feature>
<dbReference type="GO" id="GO:0006281">
    <property type="term" value="P:DNA repair"/>
    <property type="evidence" value="ECO:0007669"/>
    <property type="project" value="InterPro"/>
</dbReference>
<dbReference type="InterPro" id="IPR010285">
    <property type="entry name" value="DNA_helicase_pif1-like_DEAD"/>
</dbReference>
<dbReference type="FunFam" id="3.40.50.300:FF:001498">
    <property type="entry name" value="ATP-dependent DNA helicase"/>
    <property type="match status" value="1"/>
</dbReference>
<dbReference type="AlphaFoldDB" id="A0A1I4WZ38"/>
<dbReference type="PANTHER" id="PTHR47642:SF5">
    <property type="entry name" value="ATP-DEPENDENT DNA HELICASE"/>
    <property type="match status" value="1"/>
</dbReference>
<dbReference type="Gene3D" id="3.40.50.300">
    <property type="entry name" value="P-loop containing nucleotide triphosphate hydrolases"/>
    <property type="match status" value="2"/>
</dbReference>
<dbReference type="RefSeq" id="WP_245758424.1">
    <property type="nucleotide sequence ID" value="NZ_FOVI01000002.1"/>
</dbReference>
<dbReference type="GO" id="GO:0000723">
    <property type="term" value="P:telomere maintenance"/>
    <property type="evidence" value="ECO:0007669"/>
    <property type="project" value="InterPro"/>
</dbReference>
<keyword evidence="4" id="KW-1185">Reference proteome</keyword>
<gene>
    <name evidence="3" type="ORF">SAMN05421741_1026</name>
</gene>
<dbReference type="InterPro" id="IPR051055">
    <property type="entry name" value="PIF1_helicase"/>
</dbReference>
<dbReference type="EMBL" id="FOVI01000002">
    <property type="protein sequence ID" value="SFN18493.1"/>
    <property type="molecule type" value="Genomic_DNA"/>
</dbReference>
<reference evidence="4" key="1">
    <citation type="submission" date="2016-10" db="EMBL/GenBank/DDBJ databases">
        <authorList>
            <person name="Varghese N."/>
            <person name="Submissions S."/>
        </authorList>
    </citation>
    <scope>NUCLEOTIDE SEQUENCE [LARGE SCALE GENOMIC DNA]</scope>
    <source>
        <strain evidence="4">DS-12</strain>
    </source>
</reference>
<dbReference type="SUPFAM" id="SSF52540">
    <property type="entry name" value="P-loop containing nucleoside triphosphate hydrolases"/>
    <property type="match status" value="2"/>
</dbReference>
<dbReference type="Proteomes" id="UP000199036">
    <property type="component" value="Unassembled WGS sequence"/>
</dbReference>
<organism evidence="3 4">
    <name type="scientific">Paenimyroides ummariense</name>
    <dbReference type="NCBI Taxonomy" id="913024"/>
    <lineage>
        <taxon>Bacteria</taxon>
        <taxon>Pseudomonadati</taxon>
        <taxon>Bacteroidota</taxon>
        <taxon>Flavobacteriia</taxon>
        <taxon>Flavobacteriales</taxon>
        <taxon>Flavobacteriaceae</taxon>
        <taxon>Paenimyroides</taxon>
    </lineage>
</organism>
<evidence type="ECO:0000259" key="2">
    <source>
        <dbReference type="Pfam" id="PF14493"/>
    </source>
</evidence>
<proteinExistence type="predicted"/>